<dbReference type="SUPFAM" id="SSF53335">
    <property type="entry name" value="S-adenosyl-L-methionine-dependent methyltransferases"/>
    <property type="match status" value="1"/>
</dbReference>
<dbReference type="InterPro" id="IPR029063">
    <property type="entry name" value="SAM-dependent_MTases_sf"/>
</dbReference>
<proteinExistence type="predicted"/>
<dbReference type="Proteomes" id="UP001529235">
    <property type="component" value="Unassembled WGS sequence"/>
</dbReference>
<dbReference type="PANTHER" id="PTHR43317:SF3">
    <property type="entry name" value="BLR2883 PROTEIN"/>
    <property type="match status" value="1"/>
</dbReference>
<dbReference type="AlphaFoldDB" id="A0ABD4Z831"/>
<sequence>MRYYEYKYVEGVVLTKWDVDEILNNVRNGVKEFTMVMDLGTSRRSVKVLDKYVIIDDAEIPIEDILSLESGFVYKFLNGKLYRIDFYDSGKYYKLKPVASKKPPTLEINGIQMHRSVDVDPWEDTLLKVSALGSLKGKKVLDVCTGLGYSSIIEVMKGARSVVTVEKDQNVLYIASLNPWSKNLEDKRIEIILQDAVEAVKMFSDEEFDAIFHDPPRFNIAGELYSLEFYRNLYRVLRKGGVIFHYTGEPGKHSNISIIKGIKNRLEQAGFEYVTWVDKAKGFKALKIS</sequence>
<organism evidence="2 3">
    <name type="scientific">Ignisphaera cupida</name>
    <dbReference type="NCBI Taxonomy" id="3050454"/>
    <lineage>
        <taxon>Archaea</taxon>
        <taxon>Thermoproteota</taxon>
        <taxon>Thermoprotei</taxon>
        <taxon>Desulfurococcales</taxon>
        <taxon>Desulfurococcaceae</taxon>
        <taxon>Ignisphaera</taxon>
    </lineage>
</organism>
<dbReference type="Gene3D" id="3.40.50.150">
    <property type="entry name" value="Vaccinia Virus protein VP39"/>
    <property type="match status" value="1"/>
</dbReference>
<dbReference type="Pfam" id="PF01564">
    <property type="entry name" value="Spermine_synth"/>
    <property type="match status" value="1"/>
</dbReference>
<keyword evidence="2" id="KW-0808">Transferase</keyword>
<dbReference type="GO" id="GO:0008168">
    <property type="term" value="F:methyltransferase activity"/>
    <property type="evidence" value="ECO:0007669"/>
    <property type="project" value="UniProtKB-KW"/>
</dbReference>
<gene>
    <name evidence="2" type="ORF">QPL79_06655</name>
</gene>
<evidence type="ECO:0000313" key="3">
    <source>
        <dbReference type="Proteomes" id="UP001529235"/>
    </source>
</evidence>
<evidence type="ECO:0000256" key="1">
    <source>
        <dbReference type="ARBA" id="ARBA00023115"/>
    </source>
</evidence>
<reference evidence="2 3" key="1">
    <citation type="submission" date="2023-05" db="EMBL/GenBank/DDBJ databases">
        <title>A new hyperthermophilic archaea 'Ignisphaera cupida' sp. nov. and description of the family 'Ignisphaeraceae' fam. nov.</title>
        <authorList>
            <person name="Podosokorskaya O.A."/>
            <person name="Elcheninov A.G."/>
            <person name="Klukina A."/>
            <person name="Merkel A.Y."/>
        </authorList>
    </citation>
    <scope>NUCLEOTIDE SEQUENCE [LARGE SCALE GENOMIC DNA]</scope>
    <source>
        <strain evidence="2 3">4213-co</strain>
    </source>
</reference>
<dbReference type="RefSeq" id="WP_285274021.1">
    <property type="nucleotide sequence ID" value="NZ_JASNVW010000003.1"/>
</dbReference>
<dbReference type="CDD" id="cd02440">
    <property type="entry name" value="AdoMet_MTases"/>
    <property type="match status" value="1"/>
</dbReference>
<accession>A0ABD4Z831</accession>
<dbReference type="PANTHER" id="PTHR43317">
    <property type="entry name" value="THERMOSPERMINE SYNTHASE ACAULIS5"/>
    <property type="match status" value="1"/>
</dbReference>
<dbReference type="GO" id="GO:0032259">
    <property type="term" value="P:methylation"/>
    <property type="evidence" value="ECO:0007669"/>
    <property type="project" value="UniProtKB-KW"/>
</dbReference>
<comment type="caution">
    <text evidence="2">The sequence shown here is derived from an EMBL/GenBank/DDBJ whole genome shotgun (WGS) entry which is preliminary data.</text>
</comment>
<dbReference type="GO" id="GO:0006596">
    <property type="term" value="P:polyamine biosynthetic process"/>
    <property type="evidence" value="ECO:0007669"/>
    <property type="project" value="UniProtKB-KW"/>
</dbReference>
<evidence type="ECO:0000313" key="2">
    <source>
        <dbReference type="EMBL" id="MDK6029040.1"/>
    </source>
</evidence>
<name>A0ABD4Z831_9CREN</name>
<keyword evidence="1" id="KW-0620">Polyamine biosynthesis</keyword>
<dbReference type="EMBL" id="JASNVW010000003">
    <property type="protein sequence ID" value="MDK6029040.1"/>
    <property type="molecule type" value="Genomic_DNA"/>
</dbReference>
<protein>
    <submittedName>
        <fullName evidence="2">RsmD family RNA methyltransferase</fullName>
    </submittedName>
</protein>
<keyword evidence="3" id="KW-1185">Reference proteome</keyword>
<keyword evidence="2" id="KW-0489">Methyltransferase</keyword>